<feature type="signal peptide" evidence="1">
    <location>
        <begin position="1"/>
        <end position="24"/>
    </location>
</feature>
<dbReference type="EMBL" id="JASCZI010242432">
    <property type="protein sequence ID" value="MED6211055.1"/>
    <property type="molecule type" value="Genomic_DNA"/>
</dbReference>
<dbReference type="SUPFAM" id="SSF55797">
    <property type="entry name" value="PR-1-like"/>
    <property type="match status" value="1"/>
</dbReference>
<proteinExistence type="predicted"/>
<keyword evidence="4" id="KW-1185">Reference proteome</keyword>
<feature type="chain" id="PRO_5046905943" description="SCP domain-containing protein" evidence="1">
    <location>
        <begin position="25"/>
        <end position="168"/>
    </location>
</feature>
<reference evidence="3 4" key="1">
    <citation type="journal article" date="2023" name="Plants (Basel)">
        <title>Bridging the Gap: Combining Genomics and Transcriptomics Approaches to Understand Stylosanthes scabra, an Orphan Legume from the Brazilian Caatinga.</title>
        <authorList>
            <person name="Ferreira-Neto J.R.C."/>
            <person name="da Silva M.D."/>
            <person name="Binneck E."/>
            <person name="de Melo N.F."/>
            <person name="da Silva R.H."/>
            <person name="de Melo A.L.T.M."/>
            <person name="Pandolfi V."/>
            <person name="Bustamante F.O."/>
            <person name="Brasileiro-Vidal A.C."/>
            <person name="Benko-Iseppon A.M."/>
        </authorList>
    </citation>
    <scope>NUCLEOTIDE SEQUENCE [LARGE SCALE GENOMIC DNA]</scope>
    <source>
        <tissue evidence="3">Leaves</tissue>
    </source>
</reference>
<dbReference type="InterPro" id="IPR014044">
    <property type="entry name" value="CAP_dom"/>
</dbReference>
<organism evidence="3 4">
    <name type="scientific">Stylosanthes scabra</name>
    <dbReference type="NCBI Taxonomy" id="79078"/>
    <lineage>
        <taxon>Eukaryota</taxon>
        <taxon>Viridiplantae</taxon>
        <taxon>Streptophyta</taxon>
        <taxon>Embryophyta</taxon>
        <taxon>Tracheophyta</taxon>
        <taxon>Spermatophyta</taxon>
        <taxon>Magnoliopsida</taxon>
        <taxon>eudicotyledons</taxon>
        <taxon>Gunneridae</taxon>
        <taxon>Pentapetalae</taxon>
        <taxon>rosids</taxon>
        <taxon>fabids</taxon>
        <taxon>Fabales</taxon>
        <taxon>Fabaceae</taxon>
        <taxon>Papilionoideae</taxon>
        <taxon>50 kb inversion clade</taxon>
        <taxon>dalbergioids sensu lato</taxon>
        <taxon>Dalbergieae</taxon>
        <taxon>Pterocarpus clade</taxon>
        <taxon>Stylosanthes</taxon>
    </lineage>
</organism>
<dbReference type="PROSITE" id="PS51257">
    <property type="entry name" value="PROKAR_LIPOPROTEIN"/>
    <property type="match status" value="1"/>
</dbReference>
<dbReference type="InterPro" id="IPR035940">
    <property type="entry name" value="CAP_sf"/>
</dbReference>
<keyword evidence="1" id="KW-0732">Signal</keyword>
<protein>
    <recommendedName>
        <fullName evidence="2">SCP domain-containing protein</fullName>
    </recommendedName>
</protein>
<dbReference type="SMART" id="SM00198">
    <property type="entry name" value="SCP"/>
    <property type="match status" value="1"/>
</dbReference>
<dbReference type="InterPro" id="IPR001283">
    <property type="entry name" value="CRISP-related"/>
</dbReference>
<feature type="domain" description="SCP" evidence="2">
    <location>
        <begin position="26"/>
        <end position="164"/>
    </location>
</feature>
<dbReference type="Pfam" id="PF00188">
    <property type="entry name" value="CAP"/>
    <property type="match status" value="1"/>
</dbReference>
<name>A0ABU6YNW6_9FABA</name>
<accession>A0ABU6YNW6</accession>
<evidence type="ECO:0000256" key="1">
    <source>
        <dbReference type="SAM" id="SignalP"/>
    </source>
</evidence>
<evidence type="ECO:0000313" key="4">
    <source>
        <dbReference type="Proteomes" id="UP001341840"/>
    </source>
</evidence>
<gene>
    <name evidence="3" type="ORF">PIB30_069914</name>
</gene>
<comment type="caution">
    <text evidence="3">The sequence shown here is derived from an EMBL/GenBank/DDBJ whole genome shotgun (WGS) entry which is preliminary data.</text>
</comment>
<dbReference type="PRINTS" id="PR00837">
    <property type="entry name" value="V5TPXLIKE"/>
</dbReference>
<dbReference type="Gene3D" id="3.40.33.10">
    <property type="entry name" value="CAP"/>
    <property type="match status" value="1"/>
</dbReference>
<sequence length="168" mass="18742">MARLQMLLILTSFVSIFSSSCLLAQNSPQDYLKVHNVARAAVGVKPLLWDSKLESEANMFVSKHIVECIKKKGIVVDVEHGRNIASAWRPGYFRGVDAVVLWLSQKPLYNYESNSCIGGDRVTCFAYTQIVSKASTYLGCAKAKCQNKDTLVACFYHPPGNVTHHRPY</sequence>
<evidence type="ECO:0000259" key="2">
    <source>
        <dbReference type="SMART" id="SM00198"/>
    </source>
</evidence>
<dbReference type="Proteomes" id="UP001341840">
    <property type="component" value="Unassembled WGS sequence"/>
</dbReference>
<evidence type="ECO:0000313" key="3">
    <source>
        <dbReference type="EMBL" id="MED6211055.1"/>
    </source>
</evidence>
<dbReference type="PANTHER" id="PTHR10334">
    <property type="entry name" value="CYSTEINE-RICH SECRETORY PROTEIN-RELATED"/>
    <property type="match status" value="1"/>
</dbReference>